<reference evidence="1 2" key="1">
    <citation type="journal article" date="2019" name="Commun. Biol.">
        <title>The bagworm genome reveals a unique fibroin gene that provides high tensile strength.</title>
        <authorList>
            <person name="Kono N."/>
            <person name="Nakamura H."/>
            <person name="Ohtoshi R."/>
            <person name="Tomita M."/>
            <person name="Numata K."/>
            <person name="Arakawa K."/>
        </authorList>
    </citation>
    <scope>NUCLEOTIDE SEQUENCE [LARGE SCALE GENOMIC DNA]</scope>
</reference>
<dbReference type="EMBL" id="BGZK01000046">
    <property type="protein sequence ID" value="GBP11484.1"/>
    <property type="molecule type" value="Genomic_DNA"/>
</dbReference>
<evidence type="ECO:0000313" key="2">
    <source>
        <dbReference type="Proteomes" id="UP000299102"/>
    </source>
</evidence>
<gene>
    <name evidence="1" type="ORF">EVAR_92973_1</name>
</gene>
<name>A0A4C1TBH2_EUMVA</name>
<comment type="caution">
    <text evidence="1">The sequence shown here is derived from an EMBL/GenBank/DDBJ whole genome shotgun (WGS) entry which is preliminary data.</text>
</comment>
<accession>A0A4C1TBH2</accession>
<proteinExistence type="predicted"/>
<keyword evidence="2" id="KW-1185">Reference proteome</keyword>
<evidence type="ECO:0000313" key="1">
    <source>
        <dbReference type="EMBL" id="GBP11484.1"/>
    </source>
</evidence>
<protein>
    <submittedName>
        <fullName evidence="1">Uncharacterized protein</fullName>
    </submittedName>
</protein>
<sequence>MITDAALLNEKHRPSRSYTMTLAEREQRTRLGSAPAQSLMCEIKMSLFAAGRGKLFSGRVSYLSEY</sequence>
<organism evidence="1 2">
    <name type="scientific">Eumeta variegata</name>
    <name type="common">Bagworm moth</name>
    <name type="synonym">Eumeta japonica</name>
    <dbReference type="NCBI Taxonomy" id="151549"/>
    <lineage>
        <taxon>Eukaryota</taxon>
        <taxon>Metazoa</taxon>
        <taxon>Ecdysozoa</taxon>
        <taxon>Arthropoda</taxon>
        <taxon>Hexapoda</taxon>
        <taxon>Insecta</taxon>
        <taxon>Pterygota</taxon>
        <taxon>Neoptera</taxon>
        <taxon>Endopterygota</taxon>
        <taxon>Lepidoptera</taxon>
        <taxon>Glossata</taxon>
        <taxon>Ditrysia</taxon>
        <taxon>Tineoidea</taxon>
        <taxon>Psychidae</taxon>
        <taxon>Oiketicinae</taxon>
        <taxon>Eumeta</taxon>
    </lineage>
</organism>
<dbReference type="AlphaFoldDB" id="A0A4C1TBH2"/>
<dbReference type="Proteomes" id="UP000299102">
    <property type="component" value="Unassembled WGS sequence"/>
</dbReference>